<accession>A0A100HNT6</accession>
<sequence>MSEDDWSDNDERDKFIYEMLHMVRLVKLLGVNPFFPEEIYNYIIEDAQKPPYIKDENWKRMMYPILYSEFTKLFVNTPISEKDQDMIPDDLISFIEPSSKEKFARFILNLSDNFGQADFIRKVLLKKRNIRGDIKNIQITPKNEDISILSLTSLCKKFYFTVEDNSESIEEAVNLYFEIMYPDNDYKEIRNFRIENRFVRDISKLNEKSKAEALMQIAKRLSLRRENCGRRSDINDHYIEQSREWRFYVGGARVHYIEDGDVVVITKYYSESQHDNYTR</sequence>
<reference evidence="2" key="1">
    <citation type="submission" date="2015-11" db="EMBL/GenBank/DDBJ databases">
        <title>Draft Genome Sequence of the Radioresistant Bacterium Deinococcus grandis, Isolated from Freshwater Fish in Japan.</title>
        <authorList>
            <person name="Satoh K."/>
            <person name="Onodera T."/>
            <person name="Omoso K."/>
            <person name="Takeda-Yano K."/>
            <person name="Katayama T."/>
            <person name="Oono Y."/>
            <person name="Narumi I."/>
        </authorList>
    </citation>
    <scope>NUCLEOTIDE SEQUENCE [LARGE SCALE GENOMIC DNA]</scope>
    <source>
        <strain evidence="2">ATCC 43672</strain>
    </source>
</reference>
<dbReference type="Proteomes" id="UP000056209">
    <property type="component" value="Unassembled WGS sequence"/>
</dbReference>
<dbReference type="AlphaFoldDB" id="A0A100HNT6"/>
<dbReference type="RefSeq" id="WP_153013756.1">
    <property type="nucleotide sequence ID" value="NZ_BCMS01000001.1"/>
</dbReference>
<keyword evidence="2" id="KW-1185">Reference proteome</keyword>
<protein>
    <submittedName>
        <fullName evidence="1">Uncharacterized protein</fullName>
    </submittedName>
</protein>
<evidence type="ECO:0000313" key="2">
    <source>
        <dbReference type="Proteomes" id="UP000056209"/>
    </source>
</evidence>
<name>A0A100HNT6_9DEIO</name>
<comment type="caution">
    <text evidence="1">The sequence shown here is derived from an EMBL/GenBank/DDBJ whole genome shotgun (WGS) entry which is preliminary data.</text>
</comment>
<evidence type="ECO:0000313" key="1">
    <source>
        <dbReference type="EMBL" id="GAQ22925.1"/>
    </source>
</evidence>
<dbReference type="EMBL" id="BCMS01000001">
    <property type="protein sequence ID" value="GAQ22925.1"/>
    <property type="molecule type" value="Genomic_DNA"/>
</dbReference>
<proteinExistence type="predicted"/>
<gene>
    <name evidence="1" type="ORF">DEIGR_102952</name>
</gene>
<organism evidence="1 2">
    <name type="scientific">Deinococcus grandis</name>
    <dbReference type="NCBI Taxonomy" id="57498"/>
    <lineage>
        <taxon>Bacteria</taxon>
        <taxon>Thermotogati</taxon>
        <taxon>Deinococcota</taxon>
        <taxon>Deinococci</taxon>
        <taxon>Deinococcales</taxon>
        <taxon>Deinococcaceae</taxon>
        <taxon>Deinococcus</taxon>
    </lineage>
</organism>